<dbReference type="InterPro" id="IPR005135">
    <property type="entry name" value="Endo/exonuclease/phosphatase"/>
</dbReference>
<comment type="caution">
    <text evidence="3">The sequence shown here is derived from an EMBL/GenBank/DDBJ whole genome shotgun (WGS) entry which is preliminary data.</text>
</comment>
<keyword evidence="3" id="KW-0540">Nuclease</keyword>
<dbReference type="PANTHER" id="PTHR12121">
    <property type="entry name" value="CARBON CATABOLITE REPRESSOR PROTEIN 4"/>
    <property type="match status" value="1"/>
</dbReference>
<organism evidence="3 4">
    <name type="scientific">Sphingomonas corticis</name>
    <dbReference type="NCBI Taxonomy" id="2722791"/>
    <lineage>
        <taxon>Bacteria</taxon>
        <taxon>Pseudomonadati</taxon>
        <taxon>Pseudomonadota</taxon>
        <taxon>Alphaproteobacteria</taxon>
        <taxon>Sphingomonadales</taxon>
        <taxon>Sphingomonadaceae</taxon>
        <taxon>Sphingomonas</taxon>
    </lineage>
</organism>
<sequence length="298" mass="32947">MPTWRRPGAVMPTWRRPGAVRPTRRACLGAAAAALPSAVFATRSRAPMAAMTFNLRVPVDTAPERRWEARLPVAASLLRRHAPDVVGTQETLLRQVGDLIDALPAYGWIGRGRRGGDADEHMAILYRRDRWRVAMQGDFWFSDTPRVPGSMGWGNVYPRMVTWALLAGRGDGRRSYVVNTHLPYRAEDAAVRTRCARMLADWIAALPRGVPVVLTGDFNAAPDEPAHGVLTATLADARVVTAVREGPDATFHDFTGKADRRIDWILCRGLTPRRCATLTDHAGAVWPSDHFPVLAEFE</sequence>
<name>A0ABX1CQ73_9SPHN</name>
<dbReference type="RefSeq" id="WP_168135651.1">
    <property type="nucleotide sequence ID" value="NZ_JAAVJH010000013.1"/>
</dbReference>
<dbReference type="InterPro" id="IPR036691">
    <property type="entry name" value="Endo/exonu/phosph_ase_sf"/>
</dbReference>
<reference evidence="3 4" key="1">
    <citation type="submission" date="2020-03" db="EMBL/GenBank/DDBJ databases">
        <authorList>
            <person name="Wang L."/>
            <person name="He N."/>
            <person name="Li Y."/>
            <person name="Fang Y."/>
            <person name="Zhang F."/>
        </authorList>
    </citation>
    <scope>NUCLEOTIDE SEQUENCE [LARGE SCALE GENOMIC DNA]</scope>
    <source>
        <strain evidence="3 4">36D10-4-7</strain>
    </source>
</reference>
<gene>
    <name evidence="3" type="ORF">HBH26_16030</name>
</gene>
<evidence type="ECO:0000313" key="3">
    <source>
        <dbReference type="EMBL" id="NJR80091.1"/>
    </source>
</evidence>
<dbReference type="Gene3D" id="3.60.10.10">
    <property type="entry name" value="Endonuclease/exonuclease/phosphatase"/>
    <property type="match status" value="1"/>
</dbReference>
<protein>
    <submittedName>
        <fullName evidence="3">Endonuclease/exonuclease/phosphatase family protein</fullName>
    </submittedName>
</protein>
<dbReference type="CDD" id="cd09083">
    <property type="entry name" value="EEP-1"/>
    <property type="match status" value="1"/>
</dbReference>
<keyword evidence="1" id="KW-0732">Signal</keyword>
<evidence type="ECO:0000256" key="1">
    <source>
        <dbReference type="SAM" id="SignalP"/>
    </source>
</evidence>
<dbReference type="SUPFAM" id="SSF56219">
    <property type="entry name" value="DNase I-like"/>
    <property type="match status" value="1"/>
</dbReference>
<feature type="chain" id="PRO_5046207044" evidence="1">
    <location>
        <begin position="42"/>
        <end position="298"/>
    </location>
</feature>
<feature type="signal peptide" evidence="1">
    <location>
        <begin position="1"/>
        <end position="41"/>
    </location>
</feature>
<evidence type="ECO:0000259" key="2">
    <source>
        <dbReference type="Pfam" id="PF03372"/>
    </source>
</evidence>
<proteinExistence type="predicted"/>
<dbReference type="InterPro" id="IPR050410">
    <property type="entry name" value="CCR4/nocturin_mRNA_transcr"/>
</dbReference>
<evidence type="ECO:0000313" key="4">
    <source>
        <dbReference type="Proteomes" id="UP000732399"/>
    </source>
</evidence>
<feature type="domain" description="Endonuclease/exonuclease/phosphatase" evidence="2">
    <location>
        <begin position="51"/>
        <end position="290"/>
    </location>
</feature>
<dbReference type="PANTHER" id="PTHR12121:SF36">
    <property type="entry name" value="ENDONUCLEASE_EXONUCLEASE_PHOSPHATASE DOMAIN-CONTAINING PROTEIN"/>
    <property type="match status" value="1"/>
</dbReference>
<dbReference type="EMBL" id="JAAVJH010000013">
    <property type="protein sequence ID" value="NJR80091.1"/>
    <property type="molecule type" value="Genomic_DNA"/>
</dbReference>
<dbReference type="Pfam" id="PF03372">
    <property type="entry name" value="Exo_endo_phos"/>
    <property type="match status" value="1"/>
</dbReference>
<dbReference type="Proteomes" id="UP000732399">
    <property type="component" value="Unassembled WGS sequence"/>
</dbReference>
<accession>A0ABX1CQ73</accession>
<keyword evidence="3" id="KW-0378">Hydrolase</keyword>
<keyword evidence="3" id="KW-0255">Endonuclease</keyword>
<keyword evidence="4" id="KW-1185">Reference proteome</keyword>
<dbReference type="GO" id="GO:0004519">
    <property type="term" value="F:endonuclease activity"/>
    <property type="evidence" value="ECO:0007669"/>
    <property type="project" value="UniProtKB-KW"/>
</dbReference>